<dbReference type="GeneID" id="28941835"/>
<dbReference type="eggNOG" id="KOG2529">
    <property type="taxonomic scope" value="Eukaryota"/>
</dbReference>
<dbReference type="InterPro" id="IPR020103">
    <property type="entry name" value="PsdUridine_synth_cat_dom_sf"/>
</dbReference>
<dbReference type="GO" id="GO:1990481">
    <property type="term" value="P:mRNA pseudouridine synthesis"/>
    <property type="evidence" value="ECO:0007669"/>
    <property type="project" value="TreeGrafter"/>
</dbReference>
<dbReference type="RefSeq" id="XP_018228186.1">
    <property type="nucleotide sequence ID" value="XM_018375580.1"/>
</dbReference>
<keyword evidence="8" id="KW-1185">Reference proteome</keyword>
<proteinExistence type="inferred from homology"/>
<dbReference type="NCBIfam" id="TIGR00431">
    <property type="entry name" value="TruB"/>
    <property type="match status" value="1"/>
</dbReference>
<dbReference type="AlphaFoldDB" id="A0A0W4ZEP5"/>
<dbReference type="Gene3D" id="3.30.2350.10">
    <property type="entry name" value="Pseudouridine synthase"/>
    <property type="match status" value="1"/>
</dbReference>
<dbReference type="SUPFAM" id="SSF55120">
    <property type="entry name" value="Pseudouridine synthase"/>
    <property type="match status" value="1"/>
</dbReference>
<gene>
    <name evidence="7" type="ORF">T551_03317</name>
</gene>
<evidence type="ECO:0000313" key="7">
    <source>
        <dbReference type="EMBL" id="KTW26855.1"/>
    </source>
</evidence>
<dbReference type="GO" id="GO:0005634">
    <property type="term" value="C:nucleus"/>
    <property type="evidence" value="ECO:0007669"/>
    <property type="project" value="TreeGrafter"/>
</dbReference>
<evidence type="ECO:0000256" key="2">
    <source>
        <dbReference type="ARBA" id="ARBA00008999"/>
    </source>
</evidence>
<dbReference type="InterPro" id="IPR014780">
    <property type="entry name" value="tRNA_psdUridine_synth_TruB"/>
</dbReference>
<evidence type="ECO:0000256" key="3">
    <source>
        <dbReference type="ARBA" id="ARBA00012787"/>
    </source>
</evidence>
<dbReference type="HAMAP" id="MF_01080">
    <property type="entry name" value="TruB_bact"/>
    <property type="match status" value="1"/>
</dbReference>
<dbReference type="PANTHER" id="PTHR13767:SF2">
    <property type="entry name" value="PSEUDOURIDYLATE SYNTHASE TRUB1"/>
    <property type="match status" value="1"/>
</dbReference>
<dbReference type="STRING" id="1408657.A0A0W4ZEP5"/>
<keyword evidence="4" id="KW-0819">tRNA processing</keyword>
<keyword evidence="5" id="KW-0413">Isomerase</keyword>
<evidence type="ECO:0000259" key="6">
    <source>
        <dbReference type="Pfam" id="PF01509"/>
    </source>
</evidence>
<comment type="similarity">
    <text evidence="2">Belongs to the pseudouridine synthase TruB family.</text>
</comment>
<evidence type="ECO:0000256" key="1">
    <source>
        <dbReference type="ARBA" id="ARBA00001166"/>
    </source>
</evidence>
<organism evidence="7 8">
    <name type="scientific">Pneumocystis jirovecii (strain RU7)</name>
    <name type="common">Human pneumocystis pneumonia agent</name>
    <dbReference type="NCBI Taxonomy" id="1408657"/>
    <lineage>
        <taxon>Eukaryota</taxon>
        <taxon>Fungi</taxon>
        <taxon>Dikarya</taxon>
        <taxon>Ascomycota</taxon>
        <taxon>Taphrinomycotina</taxon>
        <taxon>Pneumocystomycetes</taxon>
        <taxon>Pneumocystaceae</taxon>
        <taxon>Pneumocystis</taxon>
    </lineage>
</organism>
<comment type="caution">
    <text evidence="7">The sequence shown here is derived from an EMBL/GenBank/DDBJ whole genome shotgun (WGS) entry which is preliminary data.</text>
</comment>
<feature type="domain" description="Pseudouridine synthase II N-terminal" evidence="6">
    <location>
        <begin position="60"/>
        <end position="190"/>
    </location>
</feature>
<dbReference type="EC" id="5.4.99.25" evidence="3"/>
<dbReference type="VEuPathDB" id="FungiDB:T551_03317"/>
<protein>
    <recommendedName>
        <fullName evidence="3">tRNA pseudouridine(55) synthase</fullName>
        <ecNumber evidence="3">5.4.99.25</ecNumber>
    </recommendedName>
</protein>
<dbReference type="InterPro" id="IPR002501">
    <property type="entry name" value="PsdUridine_synth_N"/>
</dbReference>
<evidence type="ECO:0000313" key="8">
    <source>
        <dbReference type="Proteomes" id="UP000053447"/>
    </source>
</evidence>
<name>A0A0W4ZEP5_PNEJ7</name>
<reference evidence="8" key="1">
    <citation type="journal article" date="2016" name="Nat. Commun.">
        <title>Genome analysis of three Pneumocystis species reveals adaptation mechanisms to life exclusively in mammalian hosts.</title>
        <authorList>
            <person name="Ma L."/>
            <person name="Chen Z."/>
            <person name="Huang D.W."/>
            <person name="Kutty G."/>
            <person name="Ishihara M."/>
            <person name="Wang H."/>
            <person name="Abouelleil A."/>
            <person name="Bishop L."/>
            <person name="Davey E."/>
            <person name="Deng R."/>
            <person name="Deng X."/>
            <person name="Fan L."/>
            <person name="Fantoni G."/>
            <person name="Fitzgerald M."/>
            <person name="Gogineni E."/>
            <person name="Goldberg J.M."/>
            <person name="Handley G."/>
            <person name="Hu X."/>
            <person name="Huber C."/>
            <person name="Jiao X."/>
            <person name="Jones K."/>
            <person name="Levin J.Z."/>
            <person name="Liu Y."/>
            <person name="Macdonald P."/>
            <person name="Melnikov A."/>
            <person name="Raley C."/>
            <person name="Sassi M."/>
            <person name="Sherman B.T."/>
            <person name="Song X."/>
            <person name="Sykes S."/>
            <person name="Tran B."/>
            <person name="Walsh L."/>
            <person name="Xia Y."/>
            <person name="Yang J."/>
            <person name="Young S."/>
            <person name="Zeng Q."/>
            <person name="Zheng X."/>
            <person name="Stephens R."/>
            <person name="Nusbaum C."/>
            <person name="Birren B.W."/>
            <person name="Azadi P."/>
            <person name="Lempicki R.A."/>
            <person name="Cuomo C.A."/>
            <person name="Kovacs J.A."/>
        </authorList>
    </citation>
    <scope>NUCLEOTIDE SEQUENCE [LARGE SCALE GENOMIC DNA]</scope>
    <source>
        <strain evidence="8">RU7</strain>
    </source>
</reference>
<dbReference type="GO" id="GO:0003723">
    <property type="term" value="F:RNA binding"/>
    <property type="evidence" value="ECO:0007669"/>
    <property type="project" value="InterPro"/>
</dbReference>
<dbReference type="EMBL" id="LFWA01000016">
    <property type="protein sequence ID" value="KTW26855.1"/>
    <property type="molecule type" value="Genomic_DNA"/>
</dbReference>
<evidence type="ECO:0000256" key="4">
    <source>
        <dbReference type="ARBA" id="ARBA00022694"/>
    </source>
</evidence>
<dbReference type="GO" id="GO:0160148">
    <property type="term" value="F:tRNA pseudouridine(55) synthase activity"/>
    <property type="evidence" value="ECO:0007669"/>
    <property type="project" value="UniProtKB-EC"/>
</dbReference>
<accession>A0A0W4ZEP5</accession>
<evidence type="ECO:0000256" key="5">
    <source>
        <dbReference type="ARBA" id="ARBA00023235"/>
    </source>
</evidence>
<dbReference type="Proteomes" id="UP000053447">
    <property type="component" value="Unassembled WGS sequence"/>
</dbReference>
<dbReference type="OrthoDB" id="9995526at2759"/>
<sequence length="334" mass="38510">MNKEGIIAINKPSGWICTHILKELEKILRKSHFYHEFVNISQNQHHKRQRKSRKLDCRRIKLGHGGTLDPLASGVLVIGIGKGTKNLEQFLQCTKEYQVTALFGCSTDTYDSNGKVLKRMPWSHLTKDIVEKALDNFKGNILQKPPIYSALHMKGKRLYEYVREGLELPEEIKPRPVVVESFDIIKWTHNHEWKEPKDNNNAEEDLESNLKEQNTVNQKDSKFSSFKDDQIKIADNLSDTNKKQELSDNAFTSLEQKAPVATFRVVVSSGTYIRSLIHDLGVFLGSAAHIVELIRYRQGKYKLNENTIDWSKFENEEWENDFIKAISSKNNLDP</sequence>
<dbReference type="GO" id="GO:0006400">
    <property type="term" value="P:tRNA modification"/>
    <property type="evidence" value="ECO:0007669"/>
    <property type="project" value="TreeGrafter"/>
</dbReference>
<dbReference type="PANTHER" id="PTHR13767">
    <property type="entry name" value="TRNA-PSEUDOURIDINE SYNTHASE"/>
    <property type="match status" value="1"/>
</dbReference>
<dbReference type="Pfam" id="PF01509">
    <property type="entry name" value="TruB_N"/>
    <property type="match status" value="1"/>
</dbReference>
<comment type="catalytic activity">
    <reaction evidence="1">
        <text>a uridine in mRNA = a pseudouridine in mRNA</text>
        <dbReference type="Rhea" id="RHEA:56644"/>
        <dbReference type="Rhea" id="RHEA-COMP:14658"/>
        <dbReference type="Rhea" id="RHEA-COMP:14659"/>
        <dbReference type="ChEBI" id="CHEBI:65314"/>
        <dbReference type="ChEBI" id="CHEBI:65315"/>
    </reaction>
</comment>